<feature type="transmembrane region" description="Helical" evidence="1">
    <location>
        <begin position="49"/>
        <end position="66"/>
    </location>
</feature>
<evidence type="ECO:0000313" key="2">
    <source>
        <dbReference type="EMBL" id="PWK23315.1"/>
    </source>
</evidence>
<name>A0A316DZG2_9BACT</name>
<keyword evidence="1" id="KW-0812">Transmembrane</keyword>
<proteinExistence type="predicted"/>
<protein>
    <submittedName>
        <fullName evidence="2">Uncharacterized protein</fullName>
    </submittedName>
</protein>
<dbReference type="RefSeq" id="WP_109743839.1">
    <property type="nucleotide sequence ID" value="NZ_QGGO01000017.1"/>
</dbReference>
<comment type="caution">
    <text evidence="2">The sequence shown here is derived from an EMBL/GenBank/DDBJ whole genome shotgun (WGS) entry which is preliminary data.</text>
</comment>
<reference evidence="2 3" key="1">
    <citation type="submission" date="2018-05" db="EMBL/GenBank/DDBJ databases">
        <title>Genomic Encyclopedia of Archaeal and Bacterial Type Strains, Phase II (KMG-II): from individual species to whole genera.</title>
        <authorList>
            <person name="Goeker M."/>
        </authorList>
    </citation>
    <scope>NUCLEOTIDE SEQUENCE [LARGE SCALE GENOMIC DNA]</scope>
    <source>
        <strain evidence="2 3">DSM 22214</strain>
    </source>
</reference>
<keyword evidence="1" id="KW-1133">Transmembrane helix</keyword>
<keyword evidence="1" id="KW-0472">Membrane</keyword>
<sequence>MLSRFRFFIVHLPFMRVNGMAIFPFLLIKHKSPSKVLINHERIHFRQQIELLIIPFYLWYVIEYLLNRLKGQTANQAYRNISFEREAYQNDDDLEYLKKRKIWAFLKYV</sequence>
<dbReference type="AlphaFoldDB" id="A0A316DZG2"/>
<dbReference type="EMBL" id="QGGO01000017">
    <property type="protein sequence ID" value="PWK23315.1"/>
    <property type="molecule type" value="Genomic_DNA"/>
</dbReference>
<organism evidence="2 3">
    <name type="scientific">Arcicella aurantiaca</name>
    <dbReference type="NCBI Taxonomy" id="591202"/>
    <lineage>
        <taxon>Bacteria</taxon>
        <taxon>Pseudomonadati</taxon>
        <taxon>Bacteroidota</taxon>
        <taxon>Cytophagia</taxon>
        <taxon>Cytophagales</taxon>
        <taxon>Flectobacillaceae</taxon>
        <taxon>Arcicella</taxon>
    </lineage>
</organism>
<accession>A0A316DZG2</accession>
<keyword evidence="3" id="KW-1185">Reference proteome</keyword>
<dbReference type="Proteomes" id="UP000245489">
    <property type="component" value="Unassembled WGS sequence"/>
</dbReference>
<feature type="transmembrane region" description="Helical" evidence="1">
    <location>
        <begin position="6"/>
        <end position="28"/>
    </location>
</feature>
<dbReference type="OrthoDB" id="1027344at2"/>
<gene>
    <name evidence="2" type="ORF">LV89_03132</name>
</gene>
<evidence type="ECO:0000256" key="1">
    <source>
        <dbReference type="SAM" id="Phobius"/>
    </source>
</evidence>
<evidence type="ECO:0000313" key="3">
    <source>
        <dbReference type="Proteomes" id="UP000245489"/>
    </source>
</evidence>